<dbReference type="GO" id="GO:0005524">
    <property type="term" value="F:ATP binding"/>
    <property type="evidence" value="ECO:0007669"/>
    <property type="project" value="InterPro"/>
</dbReference>
<sequence length="1164" mass="130500">ALLPEDLRTLLEEAKEMKWPFVPEKWQYKQDLGPEDKTNLQDMISARLPDLLVYLKASIMVKDCVTAAAIVFLIDRFLYWIDASSKLLRIAKGLHRLQPTTPIGPQVLIRQARLSVNTGKLLKAEYILSNLINDNGATGTWRYAKESDRILVQSVCLQIRGQILQKLGMWYEAAELIWASVVGYFRLPQPDKKGIATSLGIMADIFASMNEKDYVRFKTNTEIDLSLLREFNHRLLSAAEACKLAAAYSQYTPLFVLTAVNIRGLCLLSYSHSKDCPREKRKFYLSEAKESFEIGLLTKNDNSPITSKQELHSFIKAAFCLTTVHRWLYGESEKLCGVSQLCREAMGKLHSYSTSCTEEEEKGMLAKEIMSLITSVKEHLQVESFPNSDARSYVPDSYKGTVEKPILQREVNFEKILAVHSQHHVSVCEVFKNACRIHKTAPGETQVGACITALRTETIDAVCTTEETAYQRKGAAKMLNSPMAGSGSERLSGQRNKYVGSDALKMSFDEEIVQSEIERNDESSVFSRRHNRSQTTASEGSWCKLSKSSYSSSWEELNSNSSKEAPRGGQQPEKGSVEEQCCTTESDENGRAAYLRSLPPGAWPPFPREPPRSCWGSPQPSLKVDTPLAERQVEKLSCRGELRDRRDRGKSSSDKKAGEVNNTVPSLSTPYYFLPTRREEEEEEEKPSSRAELGCRTKDSGREGGSPPVPPPRSGFVWVHPGGETADSTEDPAANEAAFVLPTSIEPKTARDTSAHDRLRKSSAVGNTLLKVPEAGAQAETIDGTEFDFISIGDLANNYPTASVPEHQSTPSALTALPSGAKIPITKHFDCATTEEDEEKSQDMVSSKRQSGSSPSSWYKSAQMPKSSPEGPFLNPRGSGFIFMPGRTKEEILDARFLRDDDYVQLLAGVEHNWLVQRLTPTGIFKSKQLRKAYSALLLKYSKKSGLWTGQETAVFIGDYLNVAKEGKQRSAFWIHFLHQEESLGRYVGKEYKEEKGLLHHFSDVERQMTAQYYVTEFNKRLYEQKVPTQIFYIPSAVLLILEDRTIKGCVSVEPYILGEFVKLSNNTKVVKNEYKATEYGLAYGHFSYEFSNGTDVVVDLQGWVTGNGKGLIYLTDPQIHSLNSKDVSHSNFGKKGIYYFFNNQHVECNEICRRLSLTRPSVE</sequence>
<dbReference type="Pfam" id="PF02816">
    <property type="entry name" value="Alpha_kinase"/>
    <property type="match status" value="1"/>
</dbReference>
<evidence type="ECO:0000259" key="5">
    <source>
        <dbReference type="PROSITE" id="PS51158"/>
    </source>
</evidence>
<dbReference type="SMART" id="SM00811">
    <property type="entry name" value="Alpha_kinase"/>
    <property type="match status" value="1"/>
</dbReference>
<dbReference type="Gene3D" id="3.30.200.20">
    <property type="entry name" value="Phosphorylase Kinase, domain 1"/>
    <property type="match status" value="1"/>
</dbReference>
<evidence type="ECO:0000256" key="4">
    <source>
        <dbReference type="SAM" id="MobiDB-lite"/>
    </source>
</evidence>
<dbReference type="CDD" id="cd16969">
    <property type="entry name" value="Alpha_kinase_ALPK1"/>
    <property type="match status" value="1"/>
</dbReference>
<keyword evidence="3 6" id="KW-0418">Kinase</keyword>
<feature type="compositionally biased region" description="Basic and acidic residues" evidence="4">
    <location>
        <begin position="686"/>
        <end position="702"/>
    </location>
</feature>
<dbReference type="PANTHER" id="PTHR46747">
    <property type="entry name" value="ALPHA-PROTEIN KINASE 1"/>
    <property type="match status" value="1"/>
</dbReference>
<dbReference type="Proteomes" id="UP000516988">
    <property type="component" value="Unassembled WGS sequence"/>
</dbReference>
<accession>A0A7K6WRA7</accession>
<feature type="compositionally biased region" description="Basic and acidic residues" evidence="4">
    <location>
        <begin position="631"/>
        <end position="658"/>
    </location>
</feature>
<dbReference type="InterPro" id="IPR011009">
    <property type="entry name" value="Kinase-like_dom_sf"/>
</dbReference>
<organism evidence="6 7">
    <name type="scientific">Steatornis caripensis</name>
    <name type="common">Oilbird</name>
    <dbReference type="NCBI Taxonomy" id="48435"/>
    <lineage>
        <taxon>Eukaryota</taxon>
        <taxon>Metazoa</taxon>
        <taxon>Chordata</taxon>
        <taxon>Craniata</taxon>
        <taxon>Vertebrata</taxon>
        <taxon>Euteleostomi</taxon>
        <taxon>Archelosauria</taxon>
        <taxon>Archosauria</taxon>
        <taxon>Dinosauria</taxon>
        <taxon>Saurischia</taxon>
        <taxon>Theropoda</taxon>
        <taxon>Coelurosauria</taxon>
        <taxon>Aves</taxon>
        <taxon>Neognathae</taxon>
        <taxon>Neoaves</taxon>
        <taxon>Strisores</taxon>
        <taxon>Caprimulgiformes</taxon>
        <taxon>Steatornithidae</taxon>
        <taxon>Steatornis</taxon>
    </lineage>
</organism>
<dbReference type="GO" id="GO:0002753">
    <property type="term" value="P:cytoplasmic pattern recognition receptor signaling pathway"/>
    <property type="evidence" value="ECO:0007669"/>
    <property type="project" value="TreeGrafter"/>
</dbReference>
<name>A0A7K6WRA7_STECA</name>
<keyword evidence="7" id="KW-1185">Reference proteome</keyword>
<dbReference type="Gene3D" id="3.20.200.10">
    <property type="entry name" value="MHCK/EF2 kinase"/>
    <property type="match status" value="1"/>
</dbReference>
<proteinExistence type="predicted"/>
<reference evidence="6 7" key="1">
    <citation type="submission" date="2019-09" db="EMBL/GenBank/DDBJ databases">
        <title>Bird 10,000 Genomes (B10K) Project - Family phase.</title>
        <authorList>
            <person name="Zhang G."/>
        </authorList>
    </citation>
    <scope>NUCLEOTIDE SEQUENCE [LARGE SCALE GENOMIC DNA]</scope>
    <source>
        <strain evidence="6">OUT-0004</strain>
    </source>
</reference>
<gene>
    <name evidence="6" type="primary">Alpk1</name>
    <name evidence="6" type="ORF">STECAR_R08426</name>
</gene>
<dbReference type="InterPro" id="IPR004166">
    <property type="entry name" value="a-kinase_dom"/>
</dbReference>
<dbReference type="AlphaFoldDB" id="A0A7K6WRA7"/>
<feature type="region of interest" description="Disordered" evidence="4">
    <location>
        <begin position="833"/>
        <end position="873"/>
    </location>
</feature>
<evidence type="ECO:0000256" key="3">
    <source>
        <dbReference type="ARBA" id="ARBA00022777"/>
    </source>
</evidence>
<dbReference type="SUPFAM" id="SSF56112">
    <property type="entry name" value="Protein kinase-like (PK-like)"/>
    <property type="match status" value="1"/>
</dbReference>
<dbReference type="GO" id="GO:0045087">
    <property type="term" value="P:innate immune response"/>
    <property type="evidence" value="ECO:0007669"/>
    <property type="project" value="TreeGrafter"/>
</dbReference>
<feature type="compositionally biased region" description="Low complexity" evidence="4">
    <location>
        <begin position="847"/>
        <end position="857"/>
    </location>
</feature>
<dbReference type="OrthoDB" id="301415at2759"/>
<protein>
    <submittedName>
        <fullName evidence="6">ALPK1 kinase</fullName>
    </submittedName>
</protein>
<comment type="caution">
    <text evidence="6">The sequence shown here is derived from an EMBL/GenBank/DDBJ whole genome shotgun (WGS) entry which is preliminary data.</text>
</comment>
<dbReference type="GO" id="GO:0004674">
    <property type="term" value="F:protein serine/threonine kinase activity"/>
    <property type="evidence" value="ECO:0007669"/>
    <property type="project" value="UniProtKB-KW"/>
</dbReference>
<evidence type="ECO:0000256" key="1">
    <source>
        <dbReference type="ARBA" id="ARBA00022527"/>
    </source>
</evidence>
<dbReference type="GO" id="GO:0005929">
    <property type="term" value="C:cilium"/>
    <property type="evidence" value="ECO:0007669"/>
    <property type="project" value="TreeGrafter"/>
</dbReference>
<dbReference type="PROSITE" id="PS51158">
    <property type="entry name" value="ALPHA_KINASE"/>
    <property type="match status" value="1"/>
</dbReference>
<evidence type="ECO:0000313" key="6">
    <source>
        <dbReference type="EMBL" id="NWX49944.1"/>
    </source>
</evidence>
<evidence type="ECO:0000313" key="7">
    <source>
        <dbReference type="Proteomes" id="UP000516988"/>
    </source>
</evidence>
<feature type="non-terminal residue" evidence="6">
    <location>
        <position position="1"/>
    </location>
</feature>
<feature type="non-terminal residue" evidence="6">
    <location>
        <position position="1164"/>
    </location>
</feature>
<feature type="region of interest" description="Disordered" evidence="4">
    <location>
        <begin position="556"/>
        <end position="714"/>
    </location>
</feature>
<dbReference type="EMBL" id="VZSC01015635">
    <property type="protein sequence ID" value="NWX49944.1"/>
    <property type="molecule type" value="Genomic_DNA"/>
</dbReference>
<dbReference type="GO" id="GO:0048029">
    <property type="term" value="F:monosaccharide binding"/>
    <property type="evidence" value="ECO:0007669"/>
    <property type="project" value="TreeGrafter"/>
</dbReference>
<feature type="domain" description="Alpha-type protein kinase" evidence="5">
    <location>
        <begin position="940"/>
        <end position="1161"/>
    </location>
</feature>
<keyword evidence="1" id="KW-0723">Serine/threonine-protein kinase</keyword>
<evidence type="ECO:0000256" key="2">
    <source>
        <dbReference type="ARBA" id="ARBA00022679"/>
    </source>
</evidence>
<keyword evidence="2" id="KW-0808">Transferase</keyword>
<dbReference type="PANTHER" id="PTHR46747:SF1">
    <property type="entry name" value="ALPHA-PROTEIN KINASE 1"/>
    <property type="match status" value="1"/>
</dbReference>
<feature type="compositionally biased region" description="Polar residues" evidence="4">
    <location>
        <begin position="660"/>
        <end position="669"/>
    </location>
</feature>
<dbReference type="InterPro" id="IPR043529">
    <property type="entry name" value="ALPK1"/>
</dbReference>